<feature type="compositionally biased region" description="Basic and acidic residues" evidence="1">
    <location>
        <begin position="55"/>
        <end position="64"/>
    </location>
</feature>
<reference evidence="2 3" key="1">
    <citation type="submission" date="2021-03" db="EMBL/GenBank/DDBJ databases">
        <title>Tianweitania aestuarii sp. nov., isolated from a tidal flat.</title>
        <authorList>
            <person name="Park S."/>
            <person name="Yoon J.-H."/>
        </authorList>
    </citation>
    <scope>NUCLEOTIDE SEQUENCE [LARGE SCALE GENOMIC DNA]</scope>
    <source>
        <strain evidence="2 3">BSSL-BM11</strain>
    </source>
</reference>
<keyword evidence="3" id="KW-1185">Reference proteome</keyword>
<proteinExistence type="predicted"/>
<dbReference type="Proteomes" id="UP001297272">
    <property type="component" value="Unassembled WGS sequence"/>
</dbReference>
<evidence type="ECO:0000313" key="3">
    <source>
        <dbReference type="Proteomes" id="UP001297272"/>
    </source>
</evidence>
<gene>
    <name evidence="2" type="ORF">JYU29_02995</name>
</gene>
<dbReference type="EMBL" id="JAFMNX010000001">
    <property type="protein sequence ID" value="MBS9719649.1"/>
    <property type="molecule type" value="Genomic_DNA"/>
</dbReference>
<evidence type="ECO:0000313" key="2">
    <source>
        <dbReference type="EMBL" id="MBS9719649.1"/>
    </source>
</evidence>
<feature type="compositionally biased region" description="Basic and acidic residues" evidence="1">
    <location>
        <begin position="27"/>
        <end position="36"/>
    </location>
</feature>
<comment type="caution">
    <text evidence="2">The sequence shown here is derived from an EMBL/GenBank/DDBJ whole genome shotgun (WGS) entry which is preliminary data.</text>
</comment>
<sequence length="64" mass="6783">MAKQKDTPSDTNAAGAVPDVPGQGDLGKIKKVDLSLHGDGISHWQDEPQDADGTSVKDKDRDEP</sequence>
<accession>A0ABS5RRG4</accession>
<evidence type="ECO:0000256" key="1">
    <source>
        <dbReference type="SAM" id="MobiDB-lite"/>
    </source>
</evidence>
<name>A0ABS5RRG4_9HYPH</name>
<protein>
    <submittedName>
        <fullName evidence="2">Uncharacterized protein</fullName>
    </submittedName>
</protein>
<dbReference type="RefSeq" id="WP_213983266.1">
    <property type="nucleotide sequence ID" value="NZ_JAFMNX010000001.1"/>
</dbReference>
<feature type="region of interest" description="Disordered" evidence="1">
    <location>
        <begin position="1"/>
        <end position="64"/>
    </location>
</feature>
<organism evidence="2 3">
    <name type="scientific">Tianweitania aestuarii</name>
    <dbReference type="NCBI Taxonomy" id="2814886"/>
    <lineage>
        <taxon>Bacteria</taxon>
        <taxon>Pseudomonadati</taxon>
        <taxon>Pseudomonadota</taxon>
        <taxon>Alphaproteobacteria</taxon>
        <taxon>Hyphomicrobiales</taxon>
        <taxon>Phyllobacteriaceae</taxon>
        <taxon>Tianweitania</taxon>
    </lineage>
</organism>